<feature type="domain" description="DUF4172" evidence="1">
    <location>
        <begin position="4"/>
        <end position="51"/>
    </location>
</feature>
<accession>W3V9S1</accession>
<dbReference type="AlphaFoldDB" id="W3V9S1"/>
<protein>
    <recommendedName>
        <fullName evidence="1">DUF4172 domain-containing protein</fullName>
    </recommendedName>
</protein>
<sequence>GLTKFHWNASTIAPLLRDIHFNQGLLLGKSDYEDTKQATLNNLLSNIIYSGKEVASNNSVNSIDAKYMTQILVRLSMFIRTHPRQIPLFP</sequence>
<dbReference type="Pfam" id="PF13776">
    <property type="entry name" value="DUF4172"/>
    <property type="match status" value="1"/>
</dbReference>
<keyword evidence="3" id="KW-1185">Reference proteome</keyword>
<dbReference type="InterPro" id="IPR025230">
    <property type="entry name" value="DUF4172"/>
</dbReference>
<reference evidence="2 3" key="1">
    <citation type="submission" date="2013-11" db="EMBL/GenBank/DDBJ databases">
        <title>Elucidation of the Photorhabdus temperata genome and generation of transposon mutant library to identify motility mutants.</title>
        <authorList>
            <person name="Hurst S.G.IV."/>
            <person name="Micheals B."/>
            <person name="Abebe-Akele F."/>
            <person name="Rowedder H."/>
            <person name="Bullock H."/>
            <person name="Jackobeck R."/>
            <person name="Janicki E."/>
            <person name="Tisa L.S."/>
        </authorList>
    </citation>
    <scope>NUCLEOTIDE SEQUENCE [LARGE SCALE GENOMIC DNA]</scope>
    <source>
        <strain evidence="2 3">NC19</strain>
    </source>
</reference>
<dbReference type="RefSeq" id="WP_280739719.1">
    <property type="nucleotide sequence ID" value="NZ_AYSJ01000004.1"/>
</dbReference>
<comment type="caution">
    <text evidence="2">The sequence shown here is derived from an EMBL/GenBank/DDBJ whole genome shotgun (WGS) entry which is preliminary data.</text>
</comment>
<dbReference type="Proteomes" id="UP000018957">
    <property type="component" value="Unassembled WGS sequence"/>
</dbReference>
<gene>
    <name evidence="2" type="ORF">PTE_01171</name>
</gene>
<evidence type="ECO:0000259" key="1">
    <source>
        <dbReference type="Pfam" id="PF13776"/>
    </source>
</evidence>
<evidence type="ECO:0000313" key="3">
    <source>
        <dbReference type="Proteomes" id="UP000018957"/>
    </source>
</evidence>
<proteinExistence type="predicted"/>
<feature type="non-terminal residue" evidence="2">
    <location>
        <position position="1"/>
    </location>
</feature>
<dbReference type="EMBL" id="AYSJ01000004">
    <property type="protein sequence ID" value="ETS32538.1"/>
    <property type="molecule type" value="Genomic_DNA"/>
</dbReference>
<evidence type="ECO:0000313" key="2">
    <source>
        <dbReference type="EMBL" id="ETS32538.1"/>
    </source>
</evidence>
<organism evidence="2 3">
    <name type="scientific">Photorhabdus khanii NC19</name>
    <dbReference type="NCBI Taxonomy" id="1004151"/>
    <lineage>
        <taxon>Bacteria</taxon>
        <taxon>Pseudomonadati</taxon>
        <taxon>Pseudomonadota</taxon>
        <taxon>Gammaproteobacteria</taxon>
        <taxon>Enterobacterales</taxon>
        <taxon>Morganellaceae</taxon>
        <taxon>Photorhabdus</taxon>
    </lineage>
</organism>
<name>W3V9S1_9GAMM</name>